<feature type="compositionally biased region" description="Basic residues" evidence="1">
    <location>
        <begin position="159"/>
        <end position="171"/>
    </location>
</feature>
<proteinExistence type="predicted"/>
<evidence type="ECO:0000256" key="1">
    <source>
        <dbReference type="SAM" id="MobiDB-lite"/>
    </source>
</evidence>
<reference evidence="2" key="2">
    <citation type="journal article" date="2007" name="Science">
        <title>Genome sequence of Aedes aegypti, a major arbovirus vector.</title>
        <authorList>
            <person name="Nene V."/>
            <person name="Wortman J.R."/>
            <person name="Lawson D."/>
            <person name="Haas B."/>
            <person name="Kodira C."/>
            <person name="Tu Z.J."/>
            <person name="Loftus B."/>
            <person name="Xi Z."/>
            <person name="Megy K."/>
            <person name="Grabherr M."/>
            <person name="Ren Q."/>
            <person name="Zdobnov E.M."/>
            <person name="Lobo N.F."/>
            <person name="Campbell K.S."/>
            <person name="Brown S.E."/>
            <person name="Bonaldo M.F."/>
            <person name="Zhu J."/>
            <person name="Sinkins S.P."/>
            <person name="Hogenkamp D.G."/>
            <person name="Amedeo P."/>
            <person name="Arensburger P."/>
            <person name="Atkinson P.W."/>
            <person name="Bidwell S."/>
            <person name="Biedler J."/>
            <person name="Birney E."/>
            <person name="Bruggner R.V."/>
            <person name="Costas J."/>
            <person name="Coy M.R."/>
            <person name="Crabtree J."/>
            <person name="Crawford M."/>
            <person name="Debruyn B."/>
            <person name="Decaprio D."/>
            <person name="Eiglmeier K."/>
            <person name="Eisenstadt E."/>
            <person name="El-Dorry H."/>
            <person name="Gelbart W.M."/>
            <person name="Gomes S.L."/>
            <person name="Hammond M."/>
            <person name="Hannick L.I."/>
            <person name="Hogan J.R."/>
            <person name="Holmes M.H."/>
            <person name="Jaffe D."/>
            <person name="Johnston J.S."/>
            <person name="Kennedy R.C."/>
            <person name="Koo H."/>
            <person name="Kravitz S."/>
            <person name="Kriventseva E.V."/>
            <person name="Kulp D."/>
            <person name="Labutti K."/>
            <person name="Lee E."/>
            <person name="Li S."/>
            <person name="Lovin D.D."/>
            <person name="Mao C."/>
            <person name="Mauceli E."/>
            <person name="Menck C.F."/>
            <person name="Miller J.R."/>
            <person name="Montgomery P."/>
            <person name="Mori A."/>
            <person name="Nascimento A.L."/>
            <person name="Naveira H.F."/>
            <person name="Nusbaum C."/>
            <person name="O'leary S."/>
            <person name="Orvis J."/>
            <person name="Pertea M."/>
            <person name="Quesneville H."/>
            <person name="Reidenbach K.R."/>
            <person name="Rogers Y.H."/>
            <person name="Roth C.W."/>
            <person name="Schneider J.R."/>
            <person name="Schatz M."/>
            <person name="Shumway M."/>
            <person name="Stanke M."/>
            <person name="Stinson E.O."/>
            <person name="Tubio J.M."/>
            <person name="Vanzee J.P."/>
            <person name="Verjovski-Almeida S."/>
            <person name="Werner D."/>
            <person name="White O."/>
            <person name="Wyder S."/>
            <person name="Zeng Q."/>
            <person name="Zhao Q."/>
            <person name="Zhao Y."/>
            <person name="Hill C.A."/>
            <person name="Raikhel A.S."/>
            <person name="Soares M.B."/>
            <person name="Knudson D.L."/>
            <person name="Lee N.H."/>
            <person name="Galagan J."/>
            <person name="Salzberg S.L."/>
            <person name="Paulsen I.T."/>
            <person name="Dimopoulos G."/>
            <person name="Collins F.H."/>
            <person name="Birren B."/>
            <person name="Fraser-Liggett C.M."/>
            <person name="Severson D.W."/>
        </authorList>
    </citation>
    <scope>NUCLEOTIDE SEQUENCE [LARGE SCALE GENOMIC DNA]</scope>
    <source>
        <strain evidence="2">Liverpool</strain>
    </source>
</reference>
<name>A0A1S4F504_AEDAE</name>
<gene>
    <name evidence="2" type="ORF">AaeL_AAEL003442</name>
</gene>
<organism evidence="2 3">
    <name type="scientific">Aedes aegypti</name>
    <name type="common">Yellowfever mosquito</name>
    <name type="synonym">Culex aegypti</name>
    <dbReference type="NCBI Taxonomy" id="7159"/>
    <lineage>
        <taxon>Eukaryota</taxon>
        <taxon>Metazoa</taxon>
        <taxon>Ecdysozoa</taxon>
        <taxon>Arthropoda</taxon>
        <taxon>Hexapoda</taxon>
        <taxon>Insecta</taxon>
        <taxon>Pterygota</taxon>
        <taxon>Neoptera</taxon>
        <taxon>Endopterygota</taxon>
        <taxon>Diptera</taxon>
        <taxon>Nematocera</taxon>
        <taxon>Culicoidea</taxon>
        <taxon>Culicidae</taxon>
        <taxon>Culicinae</taxon>
        <taxon>Aedini</taxon>
        <taxon>Aedes</taxon>
        <taxon>Stegomyia</taxon>
    </lineage>
</organism>
<dbReference type="EMBL" id="CH477271">
    <property type="protein sequence ID" value="EAT45304.1"/>
    <property type="molecule type" value="Genomic_DNA"/>
</dbReference>
<reference evidence="2" key="1">
    <citation type="submission" date="2005-10" db="EMBL/GenBank/DDBJ databases">
        <authorList>
            <person name="Loftus B.J."/>
            <person name="Nene V.M."/>
            <person name="Hannick L.I."/>
            <person name="Bidwell S."/>
            <person name="Haas B."/>
            <person name="Amedeo P."/>
            <person name="Orvis J."/>
            <person name="Wortman J.R."/>
            <person name="White O.R."/>
            <person name="Salzberg S."/>
            <person name="Shumway M."/>
            <person name="Koo H."/>
            <person name="Zhao Y."/>
            <person name="Holmes M."/>
            <person name="Miller J."/>
            <person name="Schatz M."/>
            <person name="Pop M."/>
            <person name="Pai G."/>
            <person name="Utterback T."/>
            <person name="Rogers Y.-H."/>
            <person name="Kravitz S."/>
            <person name="Fraser C.M."/>
        </authorList>
    </citation>
    <scope>NUCLEOTIDE SEQUENCE</scope>
    <source>
        <strain evidence="2">Liverpool</strain>
    </source>
</reference>
<evidence type="ECO:0000313" key="2">
    <source>
        <dbReference type="EMBL" id="EAT45304.1"/>
    </source>
</evidence>
<dbReference type="OMA" id="QFAENIF"/>
<sequence length="252" mass="29574">MDNFQNTSEDPAIRKRFSENIMDILRPLSRIEMPQLDSQDDAASEYSTLSEPFSDLDESYILLDQRKKKSDGDTGDEMLLNQFTPEFRRAYDEMMVARQEGKVEEEPEFLVDEGEREPGLEQALLLEDPGELSPQFKELIEDLLKKCELNYHLEEKKKRDAQKKKDRRVRRAPSSESIGLPDTDSLSGVWRMLDAVSVDNGFPMSHNYYNLYDDRRFDWLTRDEVPWDQIEASRKKCEQWLLKLSPTKHEAK</sequence>
<protein>
    <submittedName>
        <fullName evidence="2">AAEL003442-PA</fullName>
    </submittedName>
</protein>
<feature type="region of interest" description="Disordered" evidence="1">
    <location>
        <begin position="158"/>
        <end position="180"/>
    </location>
</feature>
<dbReference type="AlphaFoldDB" id="A0A1S4F504"/>
<reference evidence="2" key="3">
    <citation type="submission" date="2012-09" db="EMBL/GenBank/DDBJ databases">
        <authorList>
            <consortium name="VectorBase"/>
        </authorList>
    </citation>
    <scope>NUCLEOTIDE SEQUENCE</scope>
    <source>
        <strain evidence="2">Liverpool</strain>
    </source>
</reference>
<dbReference type="OrthoDB" id="7736748at2759"/>
<dbReference type="HOGENOM" id="CLU_1103541_0_0_1"/>
<dbReference type="Proteomes" id="UP000682892">
    <property type="component" value="Chromosome 3"/>
</dbReference>
<accession>A0A1S4F504</accession>
<evidence type="ECO:0000313" key="3">
    <source>
        <dbReference type="Proteomes" id="UP000682892"/>
    </source>
</evidence>
<dbReference type="KEGG" id="aag:5578113"/>